<sequence>MLNLTFSREKNRELSSLEARVGSIRRRLIDPLRRRRNSLVARGHPTASLRNQEYIAAMGGKKQKRRQANREWEASETDESYANGSSSHGMSNAVATRRDGERRDSNSNDQAMNQNDGGRSRQGQGRNSSKQKHKNTLGPWSHAVDEAVRGMNTAQQAINNLQENFTTHIEEIGMIDETRRRLNELEAECRGKDTEIEKRENAITILTDRDQKARTNVNHELAQIEREKKRLEQERVKLENRIAVATAEESHKLKTEFTTRTAGQDKLHQSRMQELEKEFAKKKEENNSRVATLETEKGKLLTTVKEQETTMKVQADELEKSREQYDELKRAKDSIKNDMLAREAELKLMREEFALNTKPMTYFTQKFAEVYSGIESISQKYFHGIEGKDLEKVHEELAAADPCFKNFPIDGSDDSHDLCTAHAQRIITDAICKGIWTPFYSDYTLRQPEFRGLLSEISEELDQSSTSGRTANFWAALTTRALLSLQAKSESRKSHHSITNVISEVSVLSPLVISSEAESLKKDLHALVTSAIEVWNDVQAGGLRVTIIPLLDRAYREEWRSHEFDPSPDPDLVSSTHTQVFTLFPRVMARAVAEPAGHGRDPPGSWPPPQEPDVTCIHPGKGLPEWSSLVGRGKAEQEERDDFVTKAIENAKQQHKTKREAGYGRRDSRGSSTSGPLSPSTQWKNGGAIKFSDK</sequence>
<protein>
    <submittedName>
        <fullName evidence="3">Uncharacterized protein</fullName>
    </submittedName>
</protein>
<proteinExistence type="predicted"/>
<keyword evidence="4" id="KW-1185">Reference proteome</keyword>
<feature type="region of interest" description="Disordered" evidence="2">
    <location>
        <begin position="594"/>
        <end position="694"/>
    </location>
</feature>
<evidence type="ECO:0000313" key="4">
    <source>
        <dbReference type="Proteomes" id="UP000824998"/>
    </source>
</evidence>
<dbReference type="EMBL" id="MU251375">
    <property type="protein sequence ID" value="KAG9238091.1"/>
    <property type="molecule type" value="Genomic_DNA"/>
</dbReference>
<feature type="coiled-coil region" evidence="1">
    <location>
        <begin position="144"/>
        <end position="345"/>
    </location>
</feature>
<dbReference type="OrthoDB" id="5380572at2759"/>
<evidence type="ECO:0000256" key="2">
    <source>
        <dbReference type="SAM" id="MobiDB-lite"/>
    </source>
</evidence>
<keyword evidence="1" id="KW-0175">Coiled coil</keyword>
<feature type="region of interest" description="Disordered" evidence="2">
    <location>
        <begin position="50"/>
        <end position="139"/>
    </location>
</feature>
<organism evidence="3 4">
    <name type="scientific">Amylocarpus encephaloides</name>
    <dbReference type="NCBI Taxonomy" id="45428"/>
    <lineage>
        <taxon>Eukaryota</taxon>
        <taxon>Fungi</taxon>
        <taxon>Dikarya</taxon>
        <taxon>Ascomycota</taxon>
        <taxon>Pezizomycotina</taxon>
        <taxon>Leotiomycetes</taxon>
        <taxon>Helotiales</taxon>
        <taxon>Helotiales incertae sedis</taxon>
        <taxon>Amylocarpus</taxon>
    </lineage>
</organism>
<comment type="caution">
    <text evidence="3">The sequence shown here is derived from an EMBL/GenBank/DDBJ whole genome shotgun (WGS) entry which is preliminary data.</text>
</comment>
<dbReference type="Proteomes" id="UP000824998">
    <property type="component" value="Unassembled WGS sequence"/>
</dbReference>
<evidence type="ECO:0000313" key="3">
    <source>
        <dbReference type="EMBL" id="KAG9238091.1"/>
    </source>
</evidence>
<feature type="compositionally biased region" description="Low complexity" evidence="2">
    <location>
        <begin position="670"/>
        <end position="681"/>
    </location>
</feature>
<feature type="compositionally biased region" description="Basic and acidic residues" evidence="2">
    <location>
        <begin position="659"/>
        <end position="669"/>
    </location>
</feature>
<feature type="compositionally biased region" description="Low complexity" evidence="2">
    <location>
        <begin position="113"/>
        <end position="128"/>
    </location>
</feature>
<accession>A0A9P7YR19</accession>
<name>A0A9P7YR19_9HELO</name>
<feature type="compositionally biased region" description="Polar residues" evidence="2">
    <location>
        <begin position="80"/>
        <end position="94"/>
    </location>
</feature>
<feature type="compositionally biased region" description="Basic and acidic residues" evidence="2">
    <location>
        <begin position="96"/>
        <end position="106"/>
    </location>
</feature>
<evidence type="ECO:0000256" key="1">
    <source>
        <dbReference type="SAM" id="Coils"/>
    </source>
</evidence>
<reference evidence="3" key="1">
    <citation type="journal article" date="2021" name="IMA Fungus">
        <title>Genomic characterization of three marine fungi, including Emericellopsis atlantica sp. nov. with signatures of a generalist lifestyle and marine biomass degradation.</title>
        <authorList>
            <person name="Hagestad O.C."/>
            <person name="Hou L."/>
            <person name="Andersen J.H."/>
            <person name="Hansen E.H."/>
            <person name="Altermark B."/>
            <person name="Li C."/>
            <person name="Kuhnert E."/>
            <person name="Cox R.J."/>
            <person name="Crous P.W."/>
            <person name="Spatafora J.W."/>
            <person name="Lail K."/>
            <person name="Amirebrahimi M."/>
            <person name="Lipzen A."/>
            <person name="Pangilinan J."/>
            <person name="Andreopoulos W."/>
            <person name="Hayes R.D."/>
            <person name="Ng V."/>
            <person name="Grigoriev I.V."/>
            <person name="Jackson S.A."/>
            <person name="Sutton T.D.S."/>
            <person name="Dobson A.D.W."/>
            <person name="Rama T."/>
        </authorList>
    </citation>
    <scope>NUCLEOTIDE SEQUENCE</scope>
    <source>
        <strain evidence="3">TRa018bII</strain>
    </source>
</reference>
<dbReference type="AlphaFoldDB" id="A0A9P7YR19"/>
<gene>
    <name evidence="3" type="ORF">BJ875DRAFT_492718</name>
</gene>